<protein>
    <submittedName>
        <fullName evidence="1">Uncharacterized protein</fullName>
    </submittedName>
</protein>
<accession>A0AAN9BMQ7</accession>
<evidence type="ECO:0000313" key="1">
    <source>
        <dbReference type="EMBL" id="KAK7109136.1"/>
    </source>
</evidence>
<dbReference type="Proteomes" id="UP001374579">
    <property type="component" value="Unassembled WGS sequence"/>
</dbReference>
<keyword evidence="2" id="KW-1185">Reference proteome</keyword>
<gene>
    <name evidence="1" type="ORF">V1264_013235</name>
</gene>
<organism evidence="1 2">
    <name type="scientific">Littorina saxatilis</name>
    <dbReference type="NCBI Taxonomy" id="31220"/>
    <lineage>
        <taxon>Eukaryota</taxon>
        <taxon>Metazoa</taxon>
        <taxon>Spiralia</taxon>
        <taxon>Lophotrochozoa</taxon>
        <taxon>Mollusca</taxon>
        <taxon>Gastropoda</taxon>
        <taxon>Caenogastropoda</taxon>
        <taxon>Littorinimorpha</taxon>
        <taxon>Littorinoidea</taxon>
        <taxon>Littorinidae</taxon>
        <taxon>Littorina</taxon>
    </lineage>
</organism>
<dbReference type="EMBL" id="JBAMIC010000003">
    <property type="protein sequence ID" value="KAK7109136.1"/>
    <property type="molecule type" value="Genomic_DNA"/>
</dbReference>
<evidence type="ECO:0000313" key="2">
    <source>
        <dbReference type="Proteomes" id="UP001374579"/>
    </source>
</evidence>
<reference evidence="1 2" key="1">
    <citation type="submission" date="2024-02" db="EMBL/GenBank/DDBJ databases">
        <title>Chromosome-scale genome assembly of the rough periwinkle Littorina saxatilis.</title>
        <authorList>
            <person name="De Jode A."/>
            <person name="Faria R."/>
            <person name="Formenti G."/>
            <person name="Sims Y."/>
            <person name="Smith T.P."/>
            <person name="Tracey A."/>
            <person name="Wood J.M.D."/>
            <person name="Zagrodzka Z.B."/>
            <person name="Johannesson K."/>
            <person name="Butlin R.K."/>
            <person name="Leder E.H."/>
        </authorList>
    </citation>
    <scope>NUCLEOTIDE SEQUENCE [LARGE SCALE GENOMIC DNA]</scope>
    <source>
        <strain evidence="1">Snail1</strain>
        <tissue evidence="1">Muscle</tissue>
    </source>
</reference>
<proteinExistence type="predicted"/>
<sequence>MIYECVCNIRAPLLTVNASTRAILYDVLEQGKHIGQELLIKSKTRLLLPYSAECSRTVNMFHTCEGVEEKSRAIRICAKIVTSPRLVQCLRKDVLETFIACLDAVCNDGSSCIILRGNLNYISYVDPVKCRVPKGVLESGICQF</sequence>
<dbReference type="AlphaFoldDB" id="A0AAN9BMQ7"/>
<comment type="caution">
    <text evidence="1">The sequence shown here is derived from an EMBL/GenBank/DDBJ whole genome shotgun (WGS) entry which is preliminary data.</text>
</comment>
<name>A0AAN9BMQ7_9CAEN</name>